<dbReference type="GO" id="GO:0005782">
    <property type="term" value="C:peroxisomal matrix"/>
    <property type="evidence" value="ECO:0007669"/>
    <property type="project" value="TreeGrafter"/>
</dbReference>
<dbReference type="PANTHER" id="PTHR43684:SF3">
    <property type="entry name" value="PEROXISOMAL D3,D2-ENOYL-COA ISOMERASE"/>
    <property type="match status" value="1"/>
</dbReference>
<evidence type="ECO:0000256" key="2">
    <source>
        <dbReference type="ARBA" id="ARBA00005005"/>
    </source>
</evidence>
<dbReference type="SUPFAM" id="SSF52096">
    <property type="entry name" value="ClpP/crotonase"/>
    <property type="match status" value="1"/>
</dbReference>
<evidence type="ECO:0000256" key="3">
    <source>
        <dbReference type="ARBA" id="ARBA00005254"/>
    </source>
</evidence>
<dbReference type="InterPro" id="IPR051053">
    <property type="entry name" value="ECH/Chromodomain_protein"/>
</dbReference>
<keyword evidence="5" id="KW-0413">Isomerase</keyword>
<dbReference type="GO" id="GO:0016853">
    <property type="term" value="F:isomerase activity"/>
    <property type="evidence" value="ECO:0007669"/>
    <property type="project" value="UniProtKB-KW"/>
</dbReference>
<keyword evidence="8" id="KW-1185">Reference proteome</keyword>
<dbReference type="Pfam" id="PF06985">
    <property type="entry name" value="HET"/>
    <property type="match status" value="1"/>
</dbReference>
<evidence type="ECO:0000313" key="7">
    <source>
        <dbReference type="EMBL" id="KAF4632997.1"/>
    </source>
</evidence>
<name>A0A8H4W429_9HELO</name>
<feature type="domain" description="Heterokaryon incompatibility" evidence="6">
    <location>
        <begin position="265"/>
        <end position="380"/>
    </location>
</feature>
<dbReference type="PANTHER" id="PTHR43684">
    <property type="match status" value="1"/>
</dbReference>
<evidence type="ECO:0000256" key="4">
    <source>
        <dbReference type="ARBA" id="ARBA00023140"/>
    </source>
</evidence>
<comment type="similarity">
    <text evidence="3">Belongs to the enoyl-CoA hydratase/isomerase family.</text>
</comment>
<evidence type="ECO:0000256" key="1">
    <source>
        <dbReference type="ARBA" id="ARBA00004275"/>
    </source>
</evidence>
<comment type="subcellular location">
    <subcellularLocation>
        <location evidence="1">Peroxisome</location>
    </subcellularLocation>
</comment>
<dbReference type="Gene3D" id="3.90.226.10">
    <property type="entry name" value="2-enoyl-CoA Hydratase, Chain A, domain 1"/>
    <property type="match status" value="1"/>
</dbReference>
<dbReference type="Proteomes" id="UP000566819">
    <property type="component" value="Unassembled WGS sequence"/>
</dbReference>
<comment type="caution">
    <text evidence="7">The sequence shown here is derived from an EMBL/GenBank/DDBJ whole genome shotgun (WGS) entry which is preliminary data.</text>
</comment>
<dbReference type="EMBL" id="JAAMPI010000299">
    <property type="protein sequence ID" value="KAF4632997.1"/>
    <property type="molecule type" value="Genomic_DNA"/>
</dbReference>
<evidence type="ECO:0000256" key="5">
    <source>
        <dbReference type="ARBA" id="ARBA00023235"/>
    </source>
</evidence>
<dbReference type="InterPro" id="IPR001753">
    <property type="entry name" value="Enoyl-CoA_hydra/iso"/>
</dbReference>
<dbReference type="CDD" id="cd06558">
    <property type="entry name" value="crotonase-like"/>
    <property type="match status" value="1"/>
</dbReference>
<keyword evidence="4" id="KW-0576">Peroxisome</keyword>
<evidence type="ECO:0000313" key="8">
    <source>
        <dbReference type="Proteomes" id="UP000566819"/>
    </source>
</evidence>
<comment type="pathway">
    <text evidence="2">Lipid metabolism; fatty acid beta-oxidation.</text>
</comment>
<reference evidence="7 8" key="1">
    <citation type="submission" date="2020-03" db="EMBL/GenBank/DDBJ databases">
        <title>Draft Genome Sequence of Cudoniella acicularis.</title>
        <authorList>
            <person name="Buettner E."/>
            <person name="Kellner H."/>
        </authorList>
    </citation>
    <scope>NUCLEOTIDE SEQUENCE [LARGE SCALE GENOMIC DNA]</scope>
    <source>
        <strain evidence="7 8">DSM 108380</strain>
    </source>
</reference>
<organism evidence="7 8">
    <name type="scientific">Cudoniella acicularis</name>
    <dbReference type="NCBI Taxonomy" id="354080"/>
    <lineage>
        <taxon>Eukaryota</taxon>
        <taxon>Fungi</taxon>
        <taxon>Dikarya</taxon>
        <taxon>Ascomycota</taxon>
        <taxon>Pezizomycotina</taxon>
        <taxon>Leotiomycetes</taxon>
        <taxon>Helotiales</taxon>
        <taxon>Tricladiaceae</taxon>
        <taxon>Cudoniella</taxon>
    </lineage>
</organism>
<sequence>MVQYNDIIVTINGQIGTIKFNRPKSLNSFNGKLMVETIAAIRELNEHPDTVFTVLTGEGRFFSAGADVRGSGPDSTVEYANDAEKKLAYLERFTPAMELLRSIIDHKKVFVLALNGPGVGGGAAWFTGVADIVLASSSVYLQVPFSALGLVPENGSAINFSQSMGVHRANEFLMFGRKLSVEELQRWGMVNQVFPVESFHESVREYLEEQLSVNDGKSMMETKRLQNESLRAGRMLAVVNSVSALAERLNPRSGHQRYEKENEHCNTFLSFALHTSREYKNIDSLCILQDFKDDWLAESPRMGTIYRNSMVIIAAENAQDFTAGIVGSLHANRERRVASYRQTTCSSNQLKLIGSISLGLGNIDDYKRGPLGLRGWILQEEILSPRIIHCSNARVFWRCVEGRASEMYPDISPFTSDIELYGRHNLFPPCLFPRSKTKMDDTDRKFVSSFGLDWYTDVVNEYANRQLKFAGDRLIAIAGIA</sequence>
<proteinExistence type="inferred from homology"/>
<evidence type="ECO:0000259" key="6">
    <source>
        <dbReference type="Pfam" id="PF06985"/>
    </source>
</evidence>
<dbReference type="Pfam" id="PF00378">
    <property type="entry name" value="ECH_1"/>
    <property type="match status" value="1"/>
</dbReference>
<protein>
    <recommendedName>
        <fullName evidence="6">Heterokaryon incompatibility domain-containing protein</fullName>
    </recommendedName>
</protein>
<dbReference type="FunFam" id="3.90.226.10:FF:000048">
    <property type="entry name" value="3,2-trans-enoyl-CoA isomerase"/>
    <property type="match status" value="1"/>
</dbReference>
<dbReference type="InterPro" id="IPR010730">
    <property type="entry name" value="HET"/>
</dbReference>
<dbReference type="GO" id="GO:0006635">
    <property type="term" value="P:fatty acid beta-oxidation"/>
    <property type="evidence" value="ECO:0007669"/>
    <property type="project" value="TreeGrafter"/>
</dbReference>
<gene>
    <name evidence="7" type="ORF">G7Y89_g5125</name>
</gene>
<dbReference type="InterPro" id="IPR029045">
    <property type="entry name" value="ClpP/crotonase-like_dom_sf"/>
</dbReference>
<accession>A0A8H4W429</accession>
<dbReference type="OrthoDB" id="448450at2759"/>
<dbReference type="AlphaFoldDB" id="A0A8H4W429"/>